<evidence type="ECO:0000313" key="2">
    <source>
        <dbReference type="EMBL" id="KAJ7779815.1"/>
    </source>
</evidence>
<gene>
    <name evidence="2" type="ORF">B0H16DRAFT_726375</name>
</gene>
<reference evidence="2" key="1">
    <citation type="submission" date="2023-03" db="EMBL/GenBank/DDBJ databases">
        <title>Massive genome expansion in bonnet fungi (Mycena s.s.) driven by repeated elements and novel gene families across ecological guilds.</title>
        <authorList>
            <consortium name="Lawrence Berkeley National Laboratory"/>
            <person name="Harder C.B."/>
            <person name="Miyauchi S."/>
            <person name="Viragh M."/>
            <person name="Kuo A."/>
            <person name="Thoen E."/>
            <person name="Andreopoulos B."/>
            <person name="Lu D."/>
            <person name="Skrede I."/>
            <person name="Drula E."/>
            <person name="Henrissat B."/>
            <person name="Morin E."/>
            <person name="Kohler A."/>
            <person name="Barry K."/>
            <person name="LaButti K."/>
            <person name="Morin E."/>
            <person name="Salamov A."/>
            <person name="Lipzen A."/>
            <person name="Mereny Z."/>
            <person name="Hegedus B."/>
            <person name="Baldrian P."/>
            <person name="Stursova M."/>
            <person name="Weitz H."/>
            <person name="Taylor A."/>
            <person name="Grigoriev I.V."/>
            <person name="Nagy L.G."/>
            <person name="Martin F."/>
            <person name="Kauserud H."/>
        </authorList>
    </citation>
    <scope>NUCLEOTIDE SEQUENCE</scope>
    <source>
        <strain evidence="2">CBHHK182m</strain>
    </source>
</reference>
<comment type="caution">
    <text evidence="2">The sequence shown here is derived from an EMBL/GenBank/DDBJ whole genome shotgun (WGS) entry which is preliminary data.</text>
</comment>
<keyword evidence="1" id="KW-0732">Signal</keyword>
<organism evidence="2 3">
    <name type="scientific">Mycena metata</name>
    <dbReference type="NCBI Taxonomy" id="1033252"/>
    <lineage>
        <taxon>Eukaryota</taxon>
        <taxon>Fungi</taxon>
        <taxon>Dikarya</taxon>
        <taxon>Basidiomycota</taxon>
        <taxon>Agaricomycotina</taxon>
        <taxon>Agaricomycetes</taxon>
        <taxon>Agaricomycetidae</taxon>
        <taxon>Agaricales</taxon>
        <taxon>Marasmiineae</taxon>
        <taxon>Mycenaceae</taxon>
        <taxon>Mycena</taxon>
    </lineage>
</organism>
<dbReference type="AlphaFoldDB" id="A0AAD7K7A8"/>
<protein>
    <recommendedName>
        <fullName evidence="4">Secreted protein</fullName>
    </recommendedName>
</protein>
<sequence>MSPISLPTCIVLLCAPALPSFGRTTSWALPAEFAWSPCSKFPVRVQGTLNVVVRALSRVALNTGRPKLTDGSHGGAASPVWESFAQHRLDCAHCTTSVDIKRNFLASLLPKRHEVFATIR</sequence>
<accession>A0AAD7K7A8</accession>
<keyword evidence="3" id="KW-1185">Reference proteome</keyword>
<feature type="chain" id="PRO_5042121414" description="Secreted protein" evidence="1">
    <location>
        <begin position="23"/>
        <end position="120"/>
    </location>
</feature>
<proteinExistence type="predicted"/>
<dbReference type="EMBL" id="JARKIB010000005">
    <property type="protein sequence ID" value="KAJ7779815.1"/>
    <property type="molecule type" value="Genomic_DNA"/>
</dbReference>
<evidence type="ECO:0000256" key="1">
    <source>
        <dbReference type="SAM" id="SignalP"/>
    </source>
</evidence>
<feature type="signal peptide" evidence="1">
    <location>
        <begin position="1"/>
        <end position="22"/>
    </location>
</feature>
<name>A0AAD7K7A8_9AGAR</name>
<evidence type="ECO:0000313" key="3">
    <source>
        <dbReference type="Proteomes" id="UP001215598"/>
    </source>
</evidence>
<evidence type="ECO:0008006" key="4">
    <source>
        <dbReference type="Google" id="ProtNLM"/>
    </source>
</evidence>
<dbReference type="Proteomes" id="UP001215598">
    <property type="component" value="Unassembled WGS sequence"/>
</dbReference>